<dbReference type="EMBL" id="JACAZI010000002">
    <property type="protein sequence ID" value="KAF7369415.1"/>
    <property type="molecule type" value="Genomic_DNA"/>
</dbReference>
<evidence type="ECO:0000313" key="6">
    <source>
        <dbReference type="Proteomes" id="UP000620124"/>
    </source>
</evidence>
<keyword evidence="6" id="KW-1185">Reference proteome</keyword>
<organism evidence="5 6">
    <name type="scientific">Mycena venus</name>
    <dbReference type="NCBI Taxonomy" id="2733690"/>
    <lineage>
        <taxon>Eukaryota</taxon>
        <taxon>Fungi</taxon>
        <taxon>Dikarya</taxon>
        <taxon>Basidiomycota</taxon>
        <taxon>Agaricomycotina</taxon>
        <taxon>Agaricomycetes</taxon>
        <taxon>Agaricomycetidae</taxon>
        <taxon>Agaricales</taxon>
        <taxon>Marasmiineae</taxon>
        <taxon>Mycenaceae</taxon>
        <taxon>Mycena</taxon>
    </lineage>
</organism>
<comment type="similarity">
    <text evidence="1">Belongs to the universal ribosomal protein uL4 family.</text>
</comment>
<dbReference type="GO" id="GO:0006412">
    <property type="term" value="P:translation"/>
    <property type="evidence" value="ECO:0007669"/>
    <property type="project" value="InterPro"/>
</dbReference>
<name>A0A8H7DCK1_9AGAR</name>
<feature type="domain" description="Large ribosomal subunit protein uL4 C-terminal" evidence="4">
    <location>
        <begin position="100"/>
        <end position="152"/>
    </location>
</feature>
<sequence>MLLTESFTKTKEAATLLKSLNAYANVVKVSYLHKLHAGKERCNHRHRQRCGPLIVYNKNNVIVKAFRNLLGVELVNTEGAFGLPDKVFRTFDKVSTHKRDYLLLTSKISNPDVTYLINSDEINSVIHPAGQKLQKTNHRHEIVKQECLKNTKKPKQPSVAGKAFTANLFTP</sequence>
<comment type="caution">
    <text evidence="5">The sequence shown here is derived from an EMBL/GenBank/DDBJ whole genome shotgun (WGS) entry which is preliminary data.</text>
</comment>
<dbReference type="Proteomes" id="UP000620124">
    <property type="component" value="Unassembled WGS sequence"/>
</dbReference>
<evidence type="ECO:0000256" key="1">
    <source>
        <dbReference type="ARBA" id="ARBA00010528"/>
    </source>
</evidence>
<dbReference type="GO" id="GO:0003735">
    <property type="term" value="F:structural constituent of ribosome"/>
    <property type="evidence" value="ECO:0007669"/>
    <property type="project" value="InterPro"/>
</dbReference>
<keyword evidence="3" id="KW-0687">Ribonucleoprotein</keyword>
<gene>
    <name evidence="5" type="ORF">MVEN_00270600</name>
</gene>
<dbReference type="InterPro" id="IPR045240">
    <property type="entry name" value="Ribosomal_uL4_euk/arch"/>
</dbReference>
<dbReference type="OrthoDB" id="10259785at2759"/>
<evidence type="ECO:0000256" key="3">
    <source>
        <dbReference type="ARBA" id="ARBA00023274"/>
    </source>
</evidence>
<dbReference type="GO" id="GO:1990904">
    <property type="term" value="C:ribonucleoprotein complex"/>
    <property type="evidence" value="ECO:0007669"/>
    <property type="project" value="UniProtKB-KW"/>
</dbReference>
<dbReference type="InterPro" id="IPR025755">
    <property type="entry name" value="Ribos_uL4_C_dom"/>
</dbReference>
<evidence type="ECO:0000259" key="4">
    <source>
        <dbReference type="Pfam" id="PF14374"/>
    </source>
</evidence>
<reference evidence="5" key="1">
    <citation type="submission" date="2020-05" db="EMBL/GenBank/DDBJ databases">
        <title>Mycena genomes resolve the evolution of fungal bioluminescence.</title>
        <authorList>
            <person name="Tsai I.J."/>
        </authorList>
    </citation>
    <scope>NUCLEOTIDE SEQUENCE</scope>
    <source>
        <strain evidence="5">CCC161011</strain>
    </source>
</reference>
<evidence type="ECO:0000256" key="2">
    <source>
        <dbReference type="ARBA" id="ARBA00022980"/>
    </source>
</evidence>
<accession>A0A8H7DCK1</accession>
<proteinExistence type="inferred from homology"/>
<dbReference type="Pfam" id="PF14374">
    <property type="entry name" value="Ribos_L4_asso_C"/>
    <property type="match status" value="1"/>
</dbReference>
<dbReference type="SUPFAM" id="SSF52166">
    <property type="entry name" value="Ribosomal protein L4"/>
    <property type="match status" value="1"/>
</dbReference>
<dbReference type="AlphaFoldDB" id="A0A8H7DCK1"/>
<dbReference type="GO" id="GO:0005840">
    <property type="term" value="C:ribosome"/>
    <property type="evidence" value="ECO:0007669"/>
    <property type="project" value="UniProtKB-KW"/>
</dbReference>
<dbReference type="InterPro" id="IPR023574">
    <property type="entry name" value="Ribosomal_uL4_dom_sf"/>
</dbReference>
<dbReference type="Gene3D" id="3.40.1370.10">
    <property type="match status" value="1"/>
</dbReference>
<dbReference type="PANTHER" id="PTHR19431">
    <property type="entry name" value="60S RIBOSOMAL PROTEIN L4"/>
    <property type="match status" value="1"/>
</dbReference>
<protein>
    <submittedName>
        <fullName evidence="5">60S ribosomal protein L4-B</fullName>
    </submittedName>
</protein>
<evidence type="ECO:0000313" key="5">
    <source>
        <dbReference type="EMBL" id="KAF7369415.1"/>
    </source>
</evidence>
<keyword evidence="2 5" id="KW-0689">Ribosomal protein</keyword>